<evidence type="ECO:0000256" key="1">
    <source>
        <dbReference type="SAM" id="SignalP"/>
    </source>
</evidence>
<proteinExistence type="predicted"/>
<dbReference type="AlphaFoldDB" id="A0A8B9LIE5"/>
<dbReference type="Ensembl" id="ENSAMXT00005056249.1">
    <property type="protein sequence ID" value="ENSAMXP00005051969.1"/>
    <property type="gene ID" value="ENSAMXG00005023426.1"/>
</dbReference>
<name>A0A8B9LIE5_ASTMX</name>
<reference evidence="2" key="1">
    <citation type="submission" date="2025-08" db="UniProtKB">
        <authorList>
            <consortium name="Ensembl"/>
        </authorList>
    </citation>
    <scope>IDENTIFICATION</scope>
</reference>
<organism evidence="2 3">
    <name type="scientific">Astyanax mexicanus</name>
    <name type="common">Blind cave fish</name>
    <name type="synonym">Astyanax fasciatus mexicanus</name>
    <dbReference type="NCBI Taxonomy" id="7994"/>
    <lineage>
        <taxon>Eukaryota</taxon>
        <taxon>Metazoa</taxon>
        <taxon>Chordata</taxon>
        <taxon>Craniata</taxon>
        <taxon>Vertebrata</taxon>
        <taxon>Euteleostomi</taxon>
        <taxon>Actinopterygii</taxon>
        <taxon>Neopterygii</taxon>
        <taxon>Teleostei</taxon>
        <taxon>Ostariophysi</taxon>
        <taxon>Characiformes</taxon>
        <taxon>Characoidei</taxon>
        <taxon>Acestrorhamphidae</taxon>
        <taxon>Acestrorhamphinae</taxon>
        <taxon>Astyanax</taxon>
    </lineage>
</organism>
<keyword evidence="1" id="KW-0732">Signal</keyword>
<evidence type="ECO:0000313" key="3">
    <source>
        <dbReference type="Proteomes" id="UP000694621"/>
    </source>
</evidence>
<dbReference type="Proteomes" id="UP000694621">
    <property type="component" value="Unplaced"/>
</dbReference>
<accession>A0A8B9LIE5</accession>
<evidence type="ECO:0000313" key="2">
    <source>
        <dbReference type="Ensembl" id="ENSAMXP00005051969.1"/>
    </source>
</evidence>
<protein>
    <submittedName>
        <fullName evidence="2">Uncharacterized protein</fullName>
    </submittedName>
</protein>
<feature type="chain" id="PRO_5034428812" evidence="1">
    <location>
        <begin position="23"/>
        <end position="87"/>
    </location>
</feature>
<sequence>IHLGMFSSTSLTHCLWIALCHSWCKDSSSSAWFDGFFFSVEMLSRKNAAVSNIWWYKSHPSHKLPTPVPSLDIWKLGISLSSSISEL</sequence>
<feature type="signal peptide" evidence="1">
    <location>
        <begin position="1"/>
        <end position="22"/>
    </location>
</feature>